<dbReference type="CDD" id="cd04301">
    <property type="entry name" value="NAT_SF"/>
    <property type="match status" value="1"/>
</dbReference>
<evidence type="ECO:0000259" key="3">
    <source>
        <dbReference type="PROSITE" id="PS51186"/>
    </source>
</evidence>
<dbReference type="Gene3D" id="3.40.630.30">
    <property type="match status" value="1"/>
</dbReference>
<dbReference type="InterPro" id="IPR000182">
    <property type="entry name" value="GNAT_dom"/>
</dbReference>
<gene>
    <name evidence="4" type="ORF">UCMB321_4488</name>
</gene>
<dbReference type="PANTHER" id="PTHR43877">
    <property type="entry name" value="AMINOALKYLPHOSPHONATE N-ACETYLTRANSFERASE-RELATED-RELATED"/>
    <property type="match status" value="1"/>
</dbReference>
<dbReference type="GO" id="GO:0016747">
    <property type="term" value="F:acyltransferase activity, transferring groups other than amino-acyl groups"/>
    <property type="evidence" value="ECO:0007669"/>
    <property type="project" value="InterPro"/>
</dbReference>
<dbReference type="Pfam" id="PF00583">
    <property type="entry name" value="Acetyltransf_1"/>
    <property type="match status" value="1"/>
</dbReference>
<keyword evidence="1 4" id="KW-0808">Transferase</keyword>
<name>A0A0C2I4D1_9PSED</name>
<dbReference type="OrthoDB" id="9803907at2"/>
<dbReference type="PROSITE" id="PS51186">
    <property type="entry name" value="GNAT"/>
    <property type="match status" value="1"/>
</dbReference>
<dbReference type="AlphaFoldDB" id="A0A0C2I4D1"/>
<dbReference type="InterPro" id="IPR016181">
    <property type="entry name" value="Acyl_CoA_acyltransferase"/>
</dbReference>
<keyword evidence="5" id="KW-1185">Reference proteome</keyword>
<evidence type="ECO:0000256" key="1">
    <source>
        <dbReference type="ARBA" id="ARBA00022679"/>
    </source>
</evidence>
<dbReference type="EMBL" id="JXDG01000058">
    <property type="protein sequence ID" value="KIH81825.1"/>
    <property type="molecule type" value="Genomic_DNA"/>
</dbReference>
<dbReference type="SUPFAM" id="SSF55729">
    <property type="entry name" value="Acyl-CoA N-acyltransferases (Nat)"/>
    <property type="match status" value="1"/>
</dbReference>
<dbReference type="STRING" id="226910.UCMB321_4488"/>
<keyword evidence="2" id="KW-0012">Acyltransferase</keyword>
<dbReference type="PANTHER" id="PTHR43877:SF2">
    <property type="entry name" value="AMINOALKYLPHOSPHONATE N-ACETYLTRANSFERASE-RELATED"/>
    <property type="match status" value="1"/>
</dbReference>
<reference evidence="4 5" key="1">
    <citation type="submission" date="2015-01" db="EMBL/GenBank/DDBJ databases">
        <title>Complete genome of Pseudomonas batumici UCM B-321 producer of the batumin antibiotic with strong antistaphilococcal and potential anticancer activity.</title>
        <authorList>
            <person name="Klochko V.V."/>
            <person name="Zelena L.B."/>
            <person name="Elena K.A."/>
            <person name="Reva O.N."/>
        </authorList>
    </citation>
    <scope>NUCLEOTIDE SEQUENCE [LARGE SCALE GENOMIC DNA]</scope>
    <source>
        <strain evidence="4 5">UCM B-321</strain>
    </source>
</reference>
<dbReference type="RefSeq" id="WP_040070717.1">
    <property type="nucleotide sequence ID" value="NZ_JXDG01000058.1"/>
</dbReference>
<feature type="domain" description="N-acetyltransferase" evidence="3">
    <location>
        <begin position="26"/>
        <end position="163"/>
    </location>
</feature>
<protein>
    <submittedName>
        <fullName evidence="4">Acetyltransferase, GNAT family</fullName>
    </submittedName>
</protein>
<dbReference type="InterPro" id="IPR050832">
    <property type="entry name" value="Bact_Acetyltransf"/>
</dbReference>
<proteinExistence type="predicted"/>
<dbReference type="Proteomes" id="UP000031535">
    <property type="component" value="Unassembled WGS sequence"/>
</dbReference>
<evidence type="ECO:0000256" key="2">
    <source>
        <dbReference type="ARBA" id="ARBA00023315"/>
    </source>
</evidence>
<organism evidence="4 5">
    <name type="scientific">Pseudomonas batumici</name>
    <dbReference type="NCBI Taxonomy" id="226910"/>
    <lineage>
        <taxon>Bacteria</taxon>
        <taxon>Pseudomonadati</taxon>
        <taxon>Pseudomonadota</taxon>
        <taxon>Gammaproteobacteria</taxon>
        <taxon>Pseudomonadales</taxon>
        <taxon>Pseudomonadaceae</taxon>
        <taxon>Pseudomonas</taxon>
    </lineage>
</organism>
<dbReference type="PATRIC" id="fig|226910.6.peg.4480"/>
<evidence type="ECO:0000313" key="5">
    <source>
        <dbReference type="Proteomes" id="UP000031535"/>
    </source>
</evidence>
<comment type="caution">
    <text evidence="4">The sequence shown here is derived from an EMBL/GenBank/DDBJ whole genome shotgun (WGS) entry which is preliminary data.</text>
</comment>
<evidence type="ECO:0000313" key="4">
    <source>
        <dbReference type="EMBL" id="KIH81825.1"/>
    </source>
</evidence>
<sequence>MSDRHCQLLRKDLDDLLDLPQWPTGIRVGVLRTDLMEPVHALLKLGYRDGGGSVEGFAEWRERFISDAEFDPSLCLIALDEHGLVGVALCWTSAYIKDLVVHPRRRAQGLGQALLRQAFKVFASRGEAFVDLKVMENNLVARRLYERAGMRFIERYEVSPAQA</sequence>
<accession>A0A0C2I4D1</accession>